<evidence type="ECO:0000313" key="12">
    <source>
        <dbReference type="Proteomes" id="UP001159405"/>
    </source>
</evidence>
<comment type="caution">
    <text evidence="11">The sequence shown here is derived from an EMBL/GenBank/DDBJ whole genome shotgun (WGS) entry which is preliminary data.</text>
</comment>
<dbReference type="InterPro" id="IPR000276">
    <property type="entry name" value="GPCR_Rhodpsn"/>
</dbReference>
<evidence type="ECO:0000256" key="1">
    <source>
        <dbReference type="ARBA" id="ARBA00004141"/>
    </source>
</evidence>
<dbReference type="CDD" id="cd00637">
    <property type="entry name" value="7tm_classA_rhodopsin-like"/>
    <property type="match status" value="1"/>
</dbReference>
<evidence type="ECO:0000256" key="7">
    <source>
        <dbReference type="ARBA" id="ARBA00023224"/>
    </source>
</evidence>
<evidence type="ECO:0000256" key="5">
    <source>
        <dbReference type="ARBA" id="ARBA00023136"/>
    </source>
</evidence>
<dbReference type="SMART" id="SM01381">
    <property type="entry name" value="7TM_GPCR_Srsx"/>
    <property type="match status" value="1"/>
</dbReference>
<feature type="transmembrane region" description="Helical" evidence="9">
    <location>
        <begin position="30"/>
        <end position="51"/>
    </location>
</feature>
<dbReference type="PRINTS" id="PR00237">
    <property type="entry name" value="GPCRRHODOPSN"/>
</dbReference>
<protein>
    <recommendedName>
        <fullName evidence="10">G-protein coupled receptors family 1 profile domain-containing protein</fullName>
    </recommendedName>
</protein>
<keyword evidence="2 8" id="KW-0812">Transmembrane</keyword>
<comment type="subcellular location">
    <subcellularLocation>
        <location evidence="1">Membrane</location>
        <topology evidence="1">Multi-pass membrane protein</topology>
    </subcellularLocation>
</comment>
<dbReference type="PANTHER" id="PTHR45695:SF9">
    <property type="entry name" value="LEUCOKININ RECEPTOR"/>
    <property type="match status" value="1"/>
</dbReference>
<comment type="similarity">
    <text evidence="8">Belongs to the G-protein coupled receptor 1 family.</text>
</comment>
<evidence type="ECO:0000256" key="2">
    <source>
        <dbReference type="ARBA" id="ARBA00022692"/>
    </source>
</evidence>
<evidence type="ECO:0000256" key="8">
    <source>
        <dbReference type="RuleBase" id="RU000688"/>
    </source>
</evidence>
<dbReference type="Gene3D" id="1.20.1070.10">
    <property type="entry name" value="Rhodopsin 7-helix transmembrane proteins"/>
    <property type="match status" value="2"/>
</dbReference>
<reference evidence="11 12" key="1">
    <citation type="submission" date="2022-05" db="EMBL/GenBank/DDBJ databases">
        <authorList>
            <consortium name="Genoscope - CEA"/>
            <person name="William W."/>
        </authorList>
    </citation>
    <scope>NUCLEOTIDE SEQUENCE [LARGE SCALE GENOMIC DNA]</scope>
</reference>
<feature type="transmembrane region" description="Helical" evidence="9">
    <location>
        <begin position="162"/>
        <end position="187"/>
    </location>
</feature>
<keyword evidence="4 8" id="KW-0297">G-protein coupled receptor</keyword>
<evidence type="ECO:0000256" key="4">
    <source>
        <dbReference type="ARBA" id="ARBA00023040"/>
    </source>
</evidence>
<dbReference type="PANTHER" id="PTHR45695">
    <property type="entry name" value="LEUCOKININ RECEPTOR-RELATED"/>
    <property type="match status" value="1"/>
</dbReference>
<evidence type="ECO:0000256" key="3">
    <source>
        <dbReference type="ARBA" id="ARBA00022989"/>
    </source>
</evidence>
<dbReference type="PROSITE" id="PS50262">
    <property type="entry name" value="G_PROTEIN_RECEP_F1_2"/>
    <property type="match status" value="1"/>
</dbReference>
<accession>A0ABN8RE33</accession>
<dbReference type="Pfam" id="PF00001">
    <property type="entry name" value="7tm_1"/>
    <property type="match status" value="2"/>
</dbReference>
<keyword evidence="12" id="KW-1185">Reference proteome</keyword>
<dbReference type="SUPFAM" id="SSF81321">
    <property type="entry name" value="Family A G protein-coupled receptor-like"/>
    <property type="match status" value="1"/>
</dbReference>
<keyword evidence="3 9" id="KW-1133">Transmembrane helix</keyword>
<dbReference type="PROSITE" id="PS00237">
    <property type="entry name" value="G_PROTEIN_RECEP_F1_1"/>
    <property type="match status" value="1"/>
</dbReference>
<evidence type="ECO:0000256" key="9">
    <source>
        <dbReference type="SAM" id="Phobius"/>
    </source>
</evidence>
<organism evidence="11 12">
    <name type="scientific">Porites lobata</name>
    <dbReference type="NCBI Taxonomy" id="104759"/>
    <lineage>
        <taxon>Eukaryota</taxon>
        <taxon>Metazoa</taxon>
        <taxon>Cnidaria</taxon>
        <taxon>Anthozoa</taxon>
        <taxon>Hexacorallia</taxon>
        <taxon>Scleractinia</taxon>
        <taxon>Fungiina</taxon>
        <taxon>Poritidae</taxon>
        <taxon>Porites</taxon>
    </lineage>
</organism>
<evidence type="ECO:0000313" key="11">
    <source>
        <dbReference type="EMBL" id="CAH3176169.1"/>
    </source>
</evidence>
<proteinExistence type="inferred from homology"/>
<keyword evidence="5 9" id="KW-0472">Membrane</keyword>
<keyword evidence="7 8" id="KW-0807">Transducer</keyword>
<evidence type="ECO:0000256" key="6">
    <source>
        <dbReference type="ARBA" id="ARBA00023170"/>
    </source>
</evidence>
<evidence type="ECO:0000259" key="10">
    <source>
        <dbReference type="PROSITE" id="PS50262"/>
    </source>
</evidence>
<dbReference type="EMBL" id="CALNXK010000209">
    <property type="protein sequence ID" value="CAH3176169.1"/>
    <property type="molecule type" value="Genomic_DNA"/>
</dbReference>
<name>A0ABN8RE33_9CNID</name>
<feature type="domain" description="G-protein coupled receptors family 1 profile" evidence="10">
    <location>
        <begin position="9"/>
        <end position="201"/>
    </location>
</feature>
<dbReference type="Proteomes" id="UP001159405">
    <property type="component" value="Unassembled WGS sequence"/>
</dbReference>
<sequence length="201" mass="22261">MVLVVSLAGNSAIGVIVYKTPSLRKPINYLIMNMAMSDLIFPLILIPWRLVSLNTSPAGHWLIGGPLGQALCKLVVYLPMVSYSVSSQSLVLIAVDRFVALKLQAYPGEQSNNAEKKRARRNRKVLRMACAIVLAFSLSYVPVLTTGIIMSLFPKIMSSCGFSIFLIFTIFMSHVNCAVNPIICLIFSSNYRQCLKRLLKC</sequence>
<keyword evidence="6 8" id="KW-0675">Receptor</keyword>
<gene>
    <name evidence="11" type="ORF">PLOB_00017530</name>
</gene>
<feature type="transmembrane region" description="Helical" evidence="9">
    <location>
        <begin position="125"/>
        <end position="150"/>
    </location>
</feature>
<dbReference type="InterPro" id="IPR017452">
    <property type="entry name" value="GPCR_Rhodpsn_7TM"/>
</dbReference>